<dbReference type="PANTHER" id="PTHR30489:SF0">
    <property type="entry name" value="LIPOPROTEIN-RELEASING SYSTEM TRANSMEMBRANE PROTEIN LOLE"/>
    <property type="match status" value="1"/>
</dbReference>
<name>A0A110B1P2_HALHR</name>
<feature type="domain" description="ABC3 transporter permease C-terminal" evidence="8">
    <location>
        <begin position="269"/>
        <end position="388"/>
    </location>
</feature>
<evidence type="ECO:0000256" key="1">
    <source>
        <dbReference type="ARBA" id="ARBA00004651"/>
    </source>
</evidence>
<evidence type="ECO:0000256" key="5">
    <source>
        <dbReference type="ARBA" id="ARBA00022989"/>
    </source>
</evidence>
<sequence length="787" mass="86729">MRALNHKLVRELVAMRSQVFAIAVVIAAGVATLVMFLTSLYALTETRASFYQDYRFADVFAAAERVPQGVVAEIESIPGVQRVAERVVAGANIEVAGFADPISGRIISLPDGDNAELNSLFLSSGRLPEPYRDDEVVISDGFAEAHELQPGDSLSAIVRGRYQRLEIVGVAISPEFIYQIRPGEFLPDFERYAIMWLNRSALAAAYDMEGSFNDVVLTLQRDARVGDVIDELDHLLEPWGGQGAYSRDHQLSHRLLEDEFEQLSDMTLLIPAIFLGVSAFLLNVVIGRLIATQRESIGILRAFGYSRLAIANHYLLLVLVILAIGLLLGVGLGYWLGEGMAALYADFFRFPFLDYQLQLRTVAIAALVTLLAGVAGTLVAVQRAAKLAPAQAMRPEPPPSFRPTVIERLGLQRYLGQPTRMILRSLERWPLRTMLSVTGIAFAVGILLIGPYQRNALDALIGVQFNLIQRDDVTVSFYEPTSRKVIHELAGLPGVELVEPHRYVSAEVGKGHRYQRMAILGLEQDASLRRLIDTDHRQVNLPAEGALITDYLAEMLDVEIDDTLHIRFLEGRRGSVEVPVSGIIAEYVGVSVYINLATLNRLMGEGEAVSGAWLAVDPDRRQELLTELDRRPRTASVTESAAAMRSFSEYVAETMYAVLFMTMLLASAIAFGVIYNNARIALAERARELASLRVLGFTRNEIGYILIGEQAVLIALALVPGFVIGHFLYAAMVAAVESELYRVPMLPSLSGMATASAVIFAVGLFSGWVVKRRLDRLDLIEVLKSRE</sequence>
<keyword evidence="10" id="KW-1185">Reference proteome</keyword>
<feature type="transmembrane region" description="Helical" evidence="7">
    <location>
        <begin position="357"/>
        <end position="381"/>
    </location>
</feature>
<keyword evidence="4 7" id="KW-0812">Transmembrane</keyword>
<dbReference type="OrthoDB" id="5137249at2"/>
<evidence type="ECO:0000256" key="2">
    <source>
        <dbReference type="ARBA" id="ARBA00005236"/>
    </source>
</evidence>
<keyword evidence="3" id="KW-1003">Cell membrane</keyword>
<evidence type="ECO:0000256" key="4">
    <source>
        <dbReference type="ARBA" id="ARBA00022692"/>
    </source>
</evidence>
<dbReference type="PANTHER" id="PTHR30489">
    <property type="entry name" value="LIPOPROTEIN-RELEASING SYSTEM TRANSMEMBRANE PROTEIN LOLE"/>
    <property type="match status" value="1"/>
</dbReference>
<dbReference type="EMBL" id="AP017372">
    <property type="protein sequence ID" value="BAU57610.1"/>
    <property type="molecule type" value="Genomic_DNA"/>
</dbReference>
<feature type="transmembrane region" description="Helical" evidence="7">
    <location>
        <begin position="20"/>
        <end position="43"/>
    </location>
</feature>
<comment type="similarity">
    <text evidence="2">Belongs to the ABC-4 integral membrane protein family. LolC/E subfamily.</text>
</comment>
<accession>A0A110B1P2</accession>
<dbReference type="AlphaFoldDB" id="A0A110B1P2"/>
<dbReference type="GO" id="GO:0098797">
    <property type="term" value="C:plasma membrane protein complex"/>
    <property type="evidence" value="ECO:0007669"/>
    <property type="project" value="TreeGrafter"/>
</dbReference>
<keyword evidence="5 7" id="KW-1133">Transmembrane helix</keyword>
<evidence type="ECO:0000313" key="9">
    <source>
        <dbReference type="EMBL" id="BAU57610.1"/>
    </source>
</evidence>
<dbReference type="RefSeq" id="WP_096408807.1">
    <property type="nucleotide sequence ID" value="NZ_AP017372.2"/>
</dbReference>
<reference evidence="9" key="1">
    <citation type="submission" date="2016-02" db="EMBL/GenBank/DDBJ databases">
        <title>Halorhodospira halochloris DSM-1059 complete genome, version 2.</title>
        <authorList>
            <person name="Tsukatani Y."/>
        </authorList>
    </citation>
    <scope>NUCLEOTIDE SEQUENCE</scope>
    <source>
        <strain evidence="9">DSM 1059</strain>
    </source>
</reference>
<feature type="transmembrane region" description="Helical" evidence="7">
    <location>
        <begin position="268"/>
        <end position="291"/>
    </location>
</feature>
<feature type="transmembrane region" description="Helical" evidence="7">
    <location>
        <begin position="702"/>
        <end position="729"/>
    </location>
</feature>
<feature type="transmembrane region" description="Helical" evidence="7">
    <location>
        <begin position="429"/>
        <end position="450"/>
    </location>
</feature>
<dbReference type="InterPro" id="IPR003838">
    <property type="entry name" value="ABC3_permease_C"/>
</dbReference>
<dbReference type="Pfam" id="PF02687">
    <property type="entry name" value="FtsX"/>
    <property type="match status" value="2"/>
</dbReference>
<dbReference type="KEGG" id="hhk:HH1059_09180"/>
<feature type="domain" description="ABC3 transporter permease C-terminal" evidence="8">
    <location>
        <begin position="661"/>
        <end position="770"/>
    </location>
</feature>
<dbReference type="Proteomes" id="UP000218890">
    <property type="component" value="Chromosome"/>
</dbReference>
<comment type="subcellular location">
    <subcellularLocation>
        <location evidence="1">Cell membrane</location>
        <topology evidence="1">Multi-pass membrane protein</topology>
    </subcellularLocation>
</comment>
<gene>
    <name evidence="9" type="ORF">HH1059_09180</name>
</gene>
<protein>
    <submittedName>
        <fullName evidence="9">ABC-type antimicrobial peptide transport system</fullName>
    </submittedName>
</protein>
<feature type="transmembrane region" description="Helical" evidence="7">
    <location>
        <begin position="312"/>
        <end position="337"/>
    </location>
</feature>
<dbReference type="GO" id="GO:0044874">
    <property type="term" value="P:lipoprotein localization to outer membrane"/>
    <property type="evidence" value="ECO:0007669"/>
    <property type="project" value="TreeGrafter"/>
</dbReference>
<feature type="transmembrane region" description="Helical" evidence="7">
    <location>
        <begin position="655"/>
        <end position="675"/>
    </location>
</feature>
<evidence type="ECO:0000313" key="10">
    <source>
        <dbReference type="Proteomes" id="UP000218890"/>
    </source>
</evidence>
<organism evidence="9 10">
    <name type="scientific">Halorhodospira halochloris</name>
    <name type="common">Ectothiorhodospira halochloris</name>
    <dbReference type="NCBI Taxonomy" id="1052"/>
    <lineage>
        <taxon>Bacteria</taxon>
        <taxon>Pseudomonadati</taxon>
        <taxon>Pseudomonadota</taxon>
        <taxon>Gammaproteobacteria</taxon>
        <taxon>Chromatiales</taxon>
        <taxon>Ectothiorhodospiraceae</taxon>
        <taxon>Halorhodospira</taxon>
    </lineage>
</organism>
<proteinExistence type="inferred from homology"/>
<dbReference type="InterPro" id="IPR051447">
    <property type="entry name" value="Lipoprotein-release_system"/>
</dbReference>
<evidence type="ECO:0000259" key="8">
    <source>
        <dbReference type="Pfam" id="PF02687"/>
    </source>
</evidence>
<evidence type="ECO:0000256" key="6">
    <source>
        <dbReference type="ARBA" id="ARBA00023136"/>
    </source>
</evidence>
<evidence type="ECO:0000256" key="3">
    <source>
        <dbReference type="ARBA" id="ARBA00022475"/>
    </source>
</evidence>
<evidence type="ECO:0000256" key="7">
    <source>
        <dbReference type="SAM" id="Phobius"/>
    </source>
</evidence>
<feature type="transmembrane region" description="Helical" evidence="7">
    <location>
        <begin position="749"/>
        <end position="770"/>
    </location>
</feature>
<keyword evidence="6 7" id="KW-0472">Membrane</keyword>